<organism evidence="15 16">
    <name type="scientific">Stenotrophomonas nitritireducens</name>
    <dbReference type="NCBI Taxonomy" id="83617"/>
    <lineage>
        <taxon>Bacteria</taxon>
        <taxon>Pseudomonadati</taxon>
        <taxon>Pseudomonadota</taxon>
        <taxon>Gammaproteobacteria</taxon>
        <taxon>Lysobacterales</taxon>
        <taxon>Lysobacteraceae</taxon>
        <taxon>Stenotrophomonas</taxon>
    </lineage>
</organism>
<dbReference type="PANTHER" id="PTHR30529:SF3">
    <property type="entry name" value="CYTOCHROME B561 HOMOLOG 1"/>
    <property type="match status" value="1"/>
</dbReference>
<reference evidence="15 16" key="1">
    <citation type="submission" date="2015-05" db="EMBL/GenBank/DDBJ databases">
        <title>Genome sequencing and analysis of members of genus Stenotrophomonas.</title>
        <authorList>
            <person name="Patil P.P."/>
            <person name="Midha S."/>
            <person name="Patil P.B."/>
        </authorList>
    </citation>
    <scope>NUCLEOTIDE SEQUENCE [LARGE SCALE GENOMIC DNA]</scope>
    <source>
        <strain evidence="15 16">DSM 12575</strain>
    </source>
</reference>
<dbReference type="InterPro" id="IPR052168">
    <property type="entry name" value="Cytochrome_b561_oxidase"/>
</dbReference>
<keyword evidence="3" id="KW-0813">Transport</keyword>
<keyword evidence="16" id="KW-1185">Reference proteome</keyword>
<keyword evidence="6 13" id="KW-0812">Transmembrane</keyword>
<feature type="transmembrane region" description="Helical" evidence="13">
    <location>
        <begin position="146"/>
        <end position="165"/>
    </location>
</feature>
<sequence>MKNETYNRGSIVLHWLMLLLFVLTYATIELRVIFDRGTPPRDLMKSLHFSIGMLIFALVWVRLLVRTLTPAPAIVPAPPAWQRWAATSVHALLYAFMIVQPLMGWLVLSAAGKPVPFFGLVLPPLMAPDKPFAGTLEEVHQTIGTFGYFLIGAHALAALVHHYVLKDNTLRRMLPAGRRRAGAAPADARGA</sequence>
<keyword evidence="7" id="KW-0479">Metal-binding</keyword>
<keyword evidence="9 13" id="KW-1133">Transmembrane helix</keyword>
<protein>
    <submittedName>
        <fullName evidence="15">Cytochrome B561</fullName>
    </submittedName>
</protein>
<evidence type="ECO:0000256" key="9">
    <source>
        <dbReference type="ARBA" id="ARBA00022989"/>
    </source>
</evidence>
<keyword evidence="10" id="KW-0408">Iron</keyword>
<dbReference type="RefSeq" id="WP_055766717.1">
    <property type="nucleotide sequence ID" value="NZ_JAFKME010000004.1"/>
</dbReference>
<evidence type="ECO:0000256" key="10">
    <source>
        <dbReference type="ARBA" id="ARBA00023004"/>
    </source>
</evidence>
<evidence type="ECO:0000313" key="15">
    <source>
        <dbReference type="EMBL" id="KRG54323.1"/>
    </source>
</evidence>
<dbReference type="InterPro" id="IPR011577">
    <property type="entry name" value="Cyt_b561_bac/Ni-Hgenase"/>
</dbReference>
<evidence type="ECO:0000313" key="16">
    <source>
        <dbReference type="Proteomes" id="UP000050902"/>
    </source>
</evidence>
<comment type="similarity">
    <text evidence="12">Belongs to the cytochrome b561 family.</text>
</comment>
<evidence type="ECO:0000256" key="5">
    <source>
        <dbReference type="ARBA" id="ARBA00022617"/>
    </source>
</evidence>
<evidence type="ECO:0000256" key="3">
    <source>
        <dbReference type="ARBA" id="ARBA00022448"/>
    </source>
</evidence>
<feature type="transmembrane region" description="Helical" evidence="13">
    <location>
        <begin position="46"/>
        <end position="65"/>
    </location>
</feature>
<keyword evidence="8" id="KW-0249">Electron transport</keyword>
<gene>
    <name evidence="15" type="ORF">ABB22_16250</name>
</gene>
<dbReference type="PANTHER" id="PTHR30529">
    <property type="entry name" value="CYTOCHROME B561"/>
    <property type="match status" value="1"/>
</dbReference>
<comment type="subcellular location">
    <subcellularLocation>
        <location evidence="2">Cell membrane</location>
        <topology evidence="2">Multi-pass membrane protein</topology>
    </subcellularLocation>
</comment>
<evidence type="ECO:0000256" key="4">
    <source>
        <dbReference type="ARBA" id="ARBA00022475"/>
    </source>
</evidence>
<keyword evidence="5" id="KW-0349">Heme</keyword>
<evidence type="ECO:0000256" key="7">
    <source>
        <dbReference type="ARBA" id="ARBA00022723"/>
    </source>
</evidence>
<evidence type="ECO:0000256" key="11">
    <source>
        <dbReference type="ARBA" id="ARBA00023136"/>
    </source>
</evidence>
<comment type="caution">
    <text evidence="15">The sequence shown here is derived from an EMBL/GenBank/DDBJ whole genome shotgun (WGS) entry which is preliminary data.</text>
</comment>
<evidence type="ECO:0000256" key="8">
    <source>
        <dbReference type="ARBA" id="ARBA00022982"/>
    </source>
</evidence>
<proteinExistence type="inferred from homology"/>
<keyword evidence="4" id="KW-1003">Cell membrane</keyword>
<evidence type="ECO:0000259" key="14">
    <source>
        <dbReference type="Pfam" id="PF01292"/>
    </source>
</evidence>
<dbReference type="EMBL" id="LDJG01000032">
    <property type="protein sequence ID" value="KRG54323.1"/>
    <property type="molecule type" value="Genomic_DNA"/>
</dbReference>
<feature type="domain" description="Cytochrome b561 bacterial/Ni-hydrogenase" evidence="14">
    <location>
        <begin position="6"/>
        <end position="175"/>
    </location>
</feature>
<feature type="transmembrane region" description="Helical" evidence="13">
    <location>
        <begin position="80"/>
        <end position="99"/>
    </location>
</feature>
<comment type="cofactor">
    <cofactor evidence="1">
        <name>heme b</name>
        <dbReference type="ChEBI" id="CHEBI:60344"/>
    </cofactor>
</comment>
<accession>A0ABR5NFZ7</accession>
<dbReference type="Pfam" id="PF01292">
    <property type="entry name" value="Ni_hydr_CYTB"/>
    <property type="match status" value="1"/>
</dbReference>
<evidence type="ECO:0000256" key="1">
    <source>
        <dbReference type="ARBA" id="ARBA00001970"/>
    </source>
</evidence>
<name>A0ABR5NFZ7_9GAMM</name>
<evidence type="ECO:0000256" key="6">
    <source>
        <dbReference type="ARBA" id="ARBA00022692"/>
    </source>
</evidence>
<dbReference type="Proteomes" id="UP000050902">
    <property type="component" value="Unassembled WGS sequence"/>
</dbReference>
<evidence type="ECO:0000256" key="2">
    <source>
        <dbReference type="ARBA" id="ARBA00004651"/>
    </source>
</evidence>
<keyword evidence="11 13" id="KW-0472">Membrane</keyword>
<dbReference type="InterPro" id="IPR016174">
    <property type="entry name" value="Di-haem_cyt_TM"/>
</dbReference>
<feature type="transmembrane region" description="Helical" evidence="13">
    <location>
        <begin position="12"/>
        <end position="34"/>
    </location>
</feature>
<dbReference type="SUPFAM" id="SSF81342">
    <property type="entry name" value="Transmembrane di-heme cytochromes"/>
    <property type="match status" value="1"/>
</dbReference>
<evidence type="ECO:0000256" key="12">
    <source>
        <dbReference type="ARBA" id="ARBA00037975"/>
    </source>
</evidence>
<evidence type="ECO:0000256" key="13">
    <source>
        <dbReference type="SAM" id="Phobius"/>
    </source>
</evidence>